<dbReference type="InterPro" id="IPR016181">
    <property type="entry name" value="Acyl_CoA_acyltransferase"/>
</dbReference>
<dbReference type="EMBL" id="BAAADJ010000006">
    <property type="protein sequence ID" value="GAA0319619.1"/>
    <property type="molecule type" value="Genomic_DNA"/>
</dbReference>
<protein>
    <recommendedName>
        <fullName evidence="1">N-acetyltransferase domain-containing protein</fullName>
    </recommendedName>
</protein>
<dbReference type="SUPFAM" id="SSF55729">
    <property type="entry name" value="Acyl-CoA N-acyltransferases (Nat)"/>
    <property type="match status" value="1"/>
</dbReference>
<name>A0ABN0VX88_9BACI</name>
<accession>A0ABN0VX88</accession>
<dbReference type="Proteomes" id="UP001500782">
    <property type="component" value="Unassembled WGS sequence"/>
</dbReference>
<proteinExistence type="predicted"/>
<sequence length="156" mass="18475">MEVKIRTCVGQEDKLFLFDNFVETRWAEVSYFPWSTTEKMTFLHMQFKTRQAAYRSQFPNLETYILLDKGEKVGHFMMSAGDKNLHLVDVFVIPSHRSKGIGRRVLLSLMEKYESITLQVFYENTHAIRFYKTLGFVLAKEEVPYIKMQWKSRNTA</sequence>
<comment type="caution">
    <text evidence="2">The sequence shown here is derived from an EMBL/GenBank/DDBJ whole genome shotgun (WGS) entry which is preliminary data.</text>
</comment>
<dbReference type="PROSITE" id="PS51186">
    <property type="entry name" value="GNAT"/>
    <property type="match status" value="1"/>
</dbReference>
<organism evidence="2 3">
    <name type="scientific">Bacillus carboniphilus</name>
    <dbReference type="NCBI Taxonomy" id="86663"/>
    <lineage>
        <taxon>Bacteria</taxon>
        <taxon>Bacillati</taxon>
        <taxon>Bacillota</taxon>
        <taxon>Bacilli</taxon>
        <taxon>Bacillales</taxon>
        <taxon>Bacillaceae</taxon>
        <taxon>Bacillus</taxon>
    </lineage>
</organism>
<dbReference type="Gene3D" id="3.40.630.30">
    <property type="match status" value="1"/>
</dbReference>
<reference evidence="2 3" key="1">
    <citation type="journal article" date="2019" name="Int. J. Syst. Evol. Microbiol.">
        <title>The Global Catalogue of Microorganisms (GCM) 10K type strain sequencing project: providing services to taxonomists for standard genome sequencing and annotation.</title>
        <authorList>
            <consortium name="The Broad Institute Genomics Platform"/>
            <consortium name="The Broad Institute Genome Sequencing Center for Infectious Disease"/>
            <person name="Wu L."/>
            <person name="Ma J."/>
        </authorList>
    </citation>
    <scope>NUCLEOTIDE SEQUENCE [LARGE SCALE GENOMIC DNA]</scope>
    <source>
        <strain evidence="2 3">JCM 9731</strain>
    </source>
</reference>
<feature type="domain" description="N-acetyltransferase" evidence="1">
    <location>
        <begin position="3"/>
        <end position="156"/>
    </location>
</feature>
<dbReference type="CDD" id="cd04301">
    <property type="entry name" value="NAT_SF"/>
    <property type="match status" value="1"/>
</dbReference>
<evidence type="ECO:0000313" key="2">
    <source>
        <dbReference type="EMBL" id="GAA0319619.1"/>
    </source>
</evidence>
<keyword evidence="3" id="KW-1185">Reference proteome</keyword>
<evidence type="ECO:0000313" key="3">
    <source>
        <dbReference type="Proteomes" id="UP001500782"/>
    </source>
</evidence>
<gene>
    <name evidence="2" type="ORF">GCM10008967_07690</name>
</gene>
<evidence type="ECO:0000259" key="1">
    <source>
        <dbReference type="PROSITE" id="PS51186"/>
    </source>
</evidence>
<dbReference type="InterPro" id="IPR000182">
    <property type="entry name" value="GNAT_dom"/>
</dbReference>
<dbReference type="RefSeq" id="WP_343796538.1">
    <property type="nucleotide sequence ID" value="NZ_BAAADJ010000006.1"/>
</dbReference>
<dbReference type="Pfam" id="PF00583">
    <property type="entry name" value="Acetyltransf_1"/>
    <property type="match status" value="1"/>
</dbReference>